<organism evidence="3 4">
    <name type="scientific">Dysgonomonas mossii DSM 22836</name>
    <dbReference type="NCBI Taxonomy" id="742767"/>
    <lineage>
        <taxon>Bacteria</taxon>
        <taxon>Pseudomonadati</taxon>
        <taxon>Bacteroidota</taxon>
        <taxon>Bacteroidia</taxon>
        <taxon>Bacteroidales</taxon>
        <taxon>Dysgonomonadaceae</taxon>
        <taxon>Dysgonomonas</taxon>
    </lineage>
</organism>
<dbReference type="AlphaFoldDB" id="F8WZ41"/>
<dbReference type="HOGENOM" id="CLU_010194_1_0_10"/>
<evidence type="ECO:0000256" key="2">
    <source>
        <dbReference type="ARBA" id="ARBA00023002"/>
    </source>
</evidence>
<evidence type="ECO:0000313" key="3">
    <source>
        <dbReference type="EMBL" id="EGK04214.1"/>
    </source>
</evidence>
<dbReference type="STRING" id="742767.HMPREF9456_01242"/>
<evidence type="ECO:0000256" key="1">
    <source>
        <dbReference type="ARBA" id="ARBA00006484"/>
    </source>
</evidence>
<evidence type="ECO:0000313" key="4">
    <source>
        <dbReference type="Proteomes" id="UP000006420"/>
    </source>
</evidence>
<comment type="similarity">
    <text evidence="1">Belongs to the short-chain dehydrogenases/reductases (SDR) family.</text>
</comment>
<accession>F8WZ41</accession>
<dbReference type="PRINTS" id="PR00081">
    <property type="entry name" value="GDHRDH"/>
</dbReference>
<keyword evidence="4" id="KW-1185">Reference proteome</keyword>
<dbReference type="PANTHER" id="PTHR24321:SF8">
    <property type="entry name" value="ESTRADIOL 17-BETA-DEHYDROGENASE 8-RELATED"/>
    <property type="match status" value="1"/>
</dbReference>
<dbReference type="Proteomes" id="UP000006420">
    <property type="component" value="Unassembled WGS sequence"/>
</dbReference>
<dbReference type="SUPFAM" id="SSF51735">
    <property type="entry name" value="NAD(P)-binding Rossmann-fold domains"/>
    <property type="match status" value="1"/>
</dbReference>
<keyword evidence="2" id="KW-0560">Oxidoreductase</keyword>
<dbReference type="GO" id="GO:0016491">
    <property type="term" value="F:oxidoreductase activity"/>
    <property type="evidence" value="ECO:0007669"/>
    <property type="project" value="UniProtKB-KW"/>
</dbReference>
<proteinExistence type="inferred from homology"/>
<dbReference type="eggNOG" id="COG1028">
    <property type="taxonomic scope" value="Bacteria"/>
</dbReference>
<dbReference type="InterPro" id="IPR020904">
    <property type="entry name" value="Sc_DH/Rdtase_CS"/>
</dbReference>
<dbReference type="PANTHER" id="PTHR24321">
    <property type="entry name" value="DEHYDROGENASES, SHORT CHAIN"/>
    <property type="match status" value="1"/>
</dbReference>
<dbReference type="Pfam" id="PF13561">
    <property type="entry name" value="adh_short_C2"/>
    <property type="match status" value="1"/>
</dbReference>
<dbReference type="PRINTS" id="PR00080">
    <property type="entry name" value="SDRFAMILY"/>
</dbReference>
<sequence>MNKKELEGKVAIVTGGGSGIGKMSALSYAESGAKVVVADISERDGQNVTDEILEKGGEAIFVKTDVSQAQDNENLVNKALEVYGKLDIAFNNAGIKGPIAPLADYPIEQWNKILQINLSSVFYGMHYQIPAMLKSGGGNIVNTVSIMAQLAAYGNSGYVATKHGVLGLTKSASVEYGKLGIRANAVAPGFTETPMFVDSITQDFLDEKVKKQGMGRMGTPQEIANMVLWLSGDKSSFCNGGLYVVDGGFLVEQ</sequence>
<dbReference type="NCBIfam" id="NF005559">
    <property type="entry name" value="PRK07231.1"/>
    <property type="match status" value="1"/>
</dbReference>
<reference evidence="3 4" key="1">
    <citation type="submission" date="2011-04" db="EMBL/GenBank/DDBJ databases">
        <title>The Genome Sequence of Dysgonomonas mossii DSM 22836.</title>
        <authorList>
            <consortium name="The Broad Institute Genome Sequencing Platform"/>
            <person name="Earl A."/>
            <person name="Ward D."/>
            <person name="Feldgarden M."/>
            <person name="Gevers D."/>
            <person name="Pudlo N."/>
            <person name="Martens E."/>
            <person name="Allen-Vercoe E."/>
            <person name="Young S.K."/>
            <person name="Zeng Q."/>
            <person name="Gargeya S."/>
            <person name="Fitzgerald M."/>
            <person name="Haas B."/>
            <person name="Abouelleil A."/>
            <person name="Alvarado L."/>
            <person name="Arachchi H.M."/>
            <person name="Berlin A."/>
            <person name="Brown A."/>
            <person name="Chapman S.B."/>
            <person name="Chen Z."/>
            <person name="Dunbar C."/>
            <person name="Freedman E."/>
            <person name="Gearin G."/>
            <person name="Gellesch M."/>
            <person name="Goldberg J."/>
            <person name="Griggs A."/>
            <person name="Gujja S."/>
            <person name="Heiman D."/>
            <person name="Howarth C."/>
            <person name="Larson L."/>
            <person name="Lui A."/>
            <person name="MacDonald P.J.P."/>
            <person name="Mehta T."/>
            <person name="Montmayeur A."/>
            <person name="Murphy C."/>
            <person name="Neiman D."/>
            <person name="Pearson M."/>
            <person name="Priest M."/>
            <person name="Roberts A."/>
            <person name="Saif S."/>
            <person name="Shea T."/>
            <person name="Shenoy N."/>
            <person name="Sisk P."/>
            <person name="Stolte C."/>
            <person name="Sykes S."/>
            <person name="Yandava C."/>
            <person name="Wortman J."/>
            <person name="Nusbaum C."/>
            <person name="Birren B."/>
        </authorList>
    </citation>
    <scope>NUCLEOTIDE SEQUENCE [LARGE SCALE GENOMIC DNA]</scope>
    <source>
        <strain evidence="3 4">DSM 22836</strain>
    </source>
</reference>
<comment type="caution">
    <text evidence="3">The sequence shown here is derived from an EMBL/GenBank/DDBJ whole genome shotgun (WGS) entry which is preliminary data.</text>
</comment>
<protein>
    <submittedName>
        <fullName evidence="3">Uncharacterized protein</fullName>
    </submittedName>
</protein>
<dbReference type="PROSITE" id="PS00061">
    <property type="entry name" value="ADH_SHORT"/>
    <property type="match status" value="1"/>
</dbReference>
<dbReference type="FunFam" id="3.40.50.720:FF:000084">
    <property type="entry name" value="Short-chain dehydrogenase reductase"/>
    <property type="match status" value="1"/>
</dbReference>
<dbReference type="Gene3D" id="3.40.50.720">
    <property type="entry name" value="NAD(P)-binding Rossmann-like Domain"/>
    <property type="match status" value="1"/>
</dbReference>
<dbReference type="GeneID" id="78081900"/>
<dbReference type="CDD" id="cd05233">
    <property type="entry name" value="SDR_c"/>
    <property type="match status" value="1"/>
</dbReference>
<dbReference type="RefSeq" id="WP_006842613.1">
    <property type="nucleotide sequence ID" value="NZ_AQWJ01000002.1"/>
</dbReference>
<dbReference type="InterPro" id="IPR036291">
    <property type="entry name" value="NAD(P)-bd_dom_sf"/>
</dbReference>
<dbReference type="InterPro" id="IPR002347">
    <property type="entry name" value="SDR_fam"/>
</dbReference>
<dbReference type="OrthoDB" id="9804104at2"/>
<gene>
    <name evidence="3" type="ORF">HMPREF9456_01242</name>
</gene>
<dbReference type="EMBL" id="ADLW01000004">
    <property type="protein sequence ID" value="EGK04214.1"/>
    <property type="molecule type" value="Genomic_DNA"/>
</dbReference>
<name>F8WZ41_9BACT</name>